<evidence type="ECO:0000313" key="1">
    <source>
        <dbReference type="EMBL" id="BAC96819.1"/>
    </source>
</evidence>
<gene>
    <name evidence="1" type="ordered locus">VVA0793</name>
    <name evidence="2" type="ordered locus">VVA0801</name>
</gene>
<dbReference type="HOGENOM" id="CLU_2083872_0_0_6"/>
<sequence length="115" mass="13000">MAKPVFVLGIDIMWNPSRGEMAQLNISRPLKPVNSDNFKRRTIGESGDVNSKWDTPLMIDHDYALKLEKSGALVPRREYELVLELNQDDPLAGAIVTELIPVDDEIKKHFQASLK</sequence>
<dbReference type="RefSeq" id="WP_011152119.1">
    <property type="nucleotide sequence ID" value="NC_005140.1"/>
</dbReference>
<dbReference type="PATRIC" id="fig|196600.6.peg.3988"/>
<dbReference type="InterPro" id="IPR009712">
    <property type="entry name" value="Vibrio_phage_Vf33_Vpf117"/>
</dbReference>
<dbReference type="EMBL" id="BA000038">
    <property type="protein sequence ID" value="BAC96827.1"/>
    <property type="molecule type" value="Genomic_DNA"/>
</dbReference>
<protein>
    <submittedName>
        <fullName evidence="1">Vpf119 homologue</fullName>
    </submittedName>
</protein>
<evidence type="ECO:0000313" key="2">
    <source>
        <dbReference type="EMBL" id="BAC96827.1"/>
    </source>
</evidence>
<accession>Q7M7D1</accession>
<dbReference type="EMBL" id="BA000038">
    <property type="protein sequence ID" value="BAC96819.1"/>
    <property type="molecule type" value="Genomic_DNA"/>
</dbReference>
<dbReference type="KEGG" id="vvy:VVA0801"/>
<proteinExistence type="predicted"/>
<evidence type="ECO:0000313" key="3">
    <source>
        <dbReference type="Proteomes" id="UP000002675"/>
    </source>
</evidence>
<dbReference type="KEGG" id="vvy:VVA0793"/>
<dbReference type="Pfam" id="PF06950">
    <property type="entry name" value="DUF1293"/>
    <property type="match status" value="1"/>
</dbReference>
<dbReference type="AlphaFoldDB" id="Q7M7D1"/>
<reference evidence="1 3" key="1">
    <citation type="journal article" date="2003" name="Genome Res.">
        <title>Comparative genome analysis of Vibrio vulnificus, a marine pathogen.</title>
        <authorList>
            <person name="Chen C.Y."/>
            <person name="Wu K.M."/>
            <person name="Chang Y.C."/>
            <person name="Chang C.H."/>
            <person name="Tsai H.C."/>
            <person name="Liao T.L."/>
            <person name="Liu Y.M."/>
            <person name="Chen H.J."/>
            <person name="Shen A.B."/>
            <person name="Li J.C."/>
            <person name="Su T.L."/>
            <person name="Shao C.P."/>
            <person name="Lee C.T."/>
            <person name="Hor L.I."/>
            <person name="Tsai S.F."/>
        </authorList>
    </citation>
    <scope>NUCLEOTIDE SEQUENCE [LARGE SCALE GENOMIC DNA]</scope>
    <source>
        <strain evidence="1 3">YJ016</strain>
    </source>
</reference>
<name>Q7M7D1_VIBVY</name>
<organism evidence="1 3">
    <name type="scientific">Vibrio vulnificus (strain YJ016)</name>
    <dbReference type="NCBI Taxonomy" id="196600"/>
    <lineage>
        <taxon>Bacteria</taxon>
        <taxon>Pseudomonadati</taxon>
        <taxon>Pseudomonadota</taxon>
        <taxon>Gammaproteobacteria</taxon>
        <taxon>Vibrionales</taxon>
        <taxon>Vibrionaceae</taxon>
        <taxon>Vibrio</taxon>
    </lineage>
</organism>
<dbReference type="Proteomes" id="UP000002675">
    <property type="component" value="Chromosome II"/>
</dbReference>